<sequence length="86" mass="9287">MSARPKEPAAAMLFSRFFRSEPDPEINEETTLSELKALTNRLSGTAFREFTSPHRSQTGGGVRLGRKGRGTIATIGIIPSTGVKVP</sequence>
<comment type="caution">
    <text evidence="1">The sequence shown here is derived from an EMBL/GenBank/DDBJ whole genome shotgun (WGS) entry which is preliminary data.</text>
</comment>
<accession>A0ABU1RP73</accession>
<evidence type="ECO:0000313" key="1">
    <source>
        <dbReference type="EMBL" id="MDR6840576.1"/>
    </source>
</evidence>
<keyword evidence="2" id="KW-1185">Reference proteome</keyword>
<evidence type="ECO:0000313" key="2">
    <source>
        <dbReference type="Proteomes" id="UP001254759"/>
    </source>
</evidence>
<proteinExistence type="predicted"/>
<gene>
    <name evidence="1" type="ORF">J2W94_000840</name>
</gene>
<protein>
    <submittedName>
        <fullName evidence="1">Uncharacterized protein</fullName>
    </submittedName>
</protein>
<organism evidence="1 2">
    <name type="scientific">Pseudoxanthomonas sacheonensis</name>
    <dbReference type="NCBI Taxonomy" id="443615"/>
    <lineage>
        <taxon>Bacteria</taxon>
        <taxon>Pseudomonadati</taxon>
        <taxon>Pseudomonadota</taxon>
        <taxon>Gammaproteobacteria</taxon>
        <taxon>Lysobacterales</taxon>
        <taxon>Lysobacteraceae</taxon>
        <taxon>Pseudoxanthomonas</taxon>
    </lineage>
</organism>
<dbReference type="EMBL" id="JAVDTT010000001">
    <property type="protein sequence ID" value="MDR6840576.1"/>
    <property type="molecule type" value="Genomic_DNA"/>
</dbReference>
<dbReference type="Proteomes" id="UP001254759">
    <property type="component" value="Unassembled WGS sequence"/>
</dbReference>
<reference evidence="1 2" key="1">
    <citation type="submission" date="2023-07" db="EMBL/GenBank/DDBJ databases">
        <title>Sorghum-associated microbial communities from plants grown in Nebraska, USA.</title>
        <authorList>
            <person name="Schachtman D."/>
        </authorList>
    </citation>
    <scope>NUCLEOTIDE SEQUENCE [LARGE SCALE GENOMIC DNA]</scope>
    <source>
        <strain evidence="1 2">BE107</strain>
    </source>
</reference>
<dbReference type="RefSeq" id="WP_310090475.1">
    <property type="nucleotide sequence ID" value="NZ_JAVDTT010000001.1"/>
</dbReference>
<name>A0ABU1RP73_9GAMM</name>